<proteinExistence type="predicted"/>
<dbReference type="EMBL" id="JAQNDL010000002">
    <property type="protein sequence ID" value="MDC0719923.1"/>
    <property type="molecule type" value="Genomic_DNA"/>
</dbReference>
<sequence>MLHQQIAQQGRQLVEARADAREQKQRASAVVAEASRQQRFFARYTLPTIGIYGGLGVGVGAGLAWLGYGYLQDWFGATSYIPAIATLGIGVTLFLFTPQLVRVSGKALDKTAPVAVGLYGASLGMAGYALYEGYRVYSAPAAP</sequence>
<keyword evidence="2" id="KW-0812">Transmembrane</keyword>
<organism evidence="3 4">
    <name type="scientific">Nannocystis bainbridge</name>
    <dbReference type="NCBI Taxonomy" id="2995303"/>
    <lineage>
        <taxon>Bacteria</taxon>
        <taxon>Pseudomonadati</taxon>
        <taxon>Myxococcota</taxon>
        <taxon>Polyangia</taxon>
        <taxon>Nannocystales</taxon>
        <taxon>Nannocystaceae</taxon>
        <taxon>Nannocystis</taxon>
    </lineage>
</organism>
<evidence type="ECO:0000256" key="2">
    <source>
        <dbReference type="SAM" id="Phobius"/>
    </source>
</evidence>
<name>A0ABT5E3B4_9BACT</name>
<protein>
    <submittedName>
        <fullName evidence="3">Uncharacterized protein</fullName>
    </submittedName>
</protein>
<feature type="transmembrane region" description="Helical" evidence="2">
    <location>
        <begin position="44"/>
        <end position="68"/>
    </location>
</feature>
<keyword evidence="1" id="KW-0175">Coiled coil</keyword>
<evidence type="ECO:0000313" key="4">
    <source>
        <dbReference type="Proteomes" id="UP001221686"/>
    </source>
</evidence>
<evidence type="ECO:0000256" key="1">
    <source>
        <dbReference type="SAM" id="Coils"/>
    </source>
</evidence>
<gene>
    <name evidence="3" type="ORF">POL25_23690</name>
</gene>
<dbReference type="Proteomes" id="UP001221686">
    <property type="component" value="Unassembled WGS sequence"/>
</dbReference>
<accession>A0ABT5E3B4</accession>
<feature type="coiled-coil region" evidence="1">
    <location>
        <begin position="6"/>
        <end position="37"/>
    </location>
</feature>
<evidence type="ECO:0000313" key="3">
    <source>
        <dbReference type="EMBL" id="MDC0719923.1"/>
    </source>
</evidence>
<feature type="transmembrane region" description="Helical" evidence="2">
    <location>
        <begin position="113"/>
        <end position="131"/>
    </location>
</feature>
<keyword evidence="2" id="KW-0472">Membrane</keyword>
<feature type="transmembrane region" description="Helical" evidence="2">
    <location>
        <begin position="80"/>
        <end position="101"/>
    </location>
</feature>
<keyword evidence="2" id="KW-1133">Transmembrane helix</keyword>
<keyword evidence="4" id="KW-1185">Reference proteome</keyword>
<comment type="caution">
    <text evidence="3">The sequence shown here is derived from an EMBL/GenBank/DDBJ whole genome shotgun (WGS) entry which is preliminary data.</text>
</comment>
<reference evidence="3 4" key="1">
    <citation type="submission" date="2022-11" db="EMBL/GenBank/DDBJ databases">
        <title>Minimal conservation of predation-associated metabolite biosynthetic gene clusters underscores biosynthetic potential of Myxococcota including descriptions for ten novel species: Archangium lansinium sp. nov., Myxococcus landrumus sp. nov., Nannocystis bai.</title>
        <authorList>
            <person name="Ahearne A."/>
            <person name="Stevens C."/>
            <person name="Dowd S."/>
        </authorList>
    </citation>
    <scope>NUCLEOTIDE SEQUENCE [LARGE SCALE GENOMIC DNA]</scope>
    <source>
        <strain evidence="3 4">BB15-2</strain>
    </source>
</reference>